<keyword evidence="2" id="KW-0472">Membrane</keyword>
<evidence type="ECO:0000313" key="4">
    <source>
        <dbReference type="Proteomes" id="UP000247973"/>
    </source>
</evidence>
<dbReference type="EMBL" id="QICL01000004">
    <property type="protein sequence ID" value="PXV66776.1"/>
    <property type="molecule type" value="Genomic_DNA"/>
</dbReference>
<keyword evidence="2" id="KW-0812">Transmembrane</keyword>
<proteinExistence type="predicted"/>
<keyword evidence="4" id="KW-1185">Reference proteome</keyword>
<reference evidence="3 4" key="1">
    <citation type="submission" date="2018-03" db="EMBL/GenBank/DDBJ databases">
        <title>Genomic Encyclopedia of Archaeal and Bacterial Type Strains, Phase II (KMG-II): from individual species to whole genera.</title>
        <authorList>
            <person name="Goeker M."/>
        </authorList>
    </citation>
    <scope>NUCLEOTIDE SEQUENCE [LARGE SCALE GENOMIC DNA]</scope>
    <source>
        <strain evidence="3 4">DSM 100214</strain>
    </source>
</reference>
<dbReference type="Proteomes" id="UP000247973">
    <property type="component" value="Unassembled WGS sequence"/>
</dbReference>
<feature type="coiled-coil region" evidence="1">
    <location>
        <begin position="65"/>
        <end position="92"/>
    </location>
</feature>
<evidence type="ECO:0000256" key="2">
    <source>
        <dbReference type="SAM" id="Phobius"/>
    </source>
</evidence>
<name>A0A2V3PRG3_9BACT</name>
<evidence type="ECO:0000313" key="3">
    <source>
        <dbReference type="EMBL" id="PXV66776.1"/>
    </source>
</evidence>
<gene>
    <name evidence="3" type="ORF">CLV62_10436</name>
</gene>
<organism evidence="3 4">
    <name type="scientific">Dysgonomonas alginatilytica</name>
    <dbReference type="NCBI Taxonomy" id="1605892"/>
    <lineage>
        <taxon>Bacteria</taxon>
        <taxon>Pseudomonadati</taxon>
        <taxon>Bacteroidota</taxon>
        <taxon>Bacteroidia</taxon>
        <taxon>Bacteroidales</taxon>
        <taxon>Dysgonomonadaceae</taxon>
        <taxon>Dysgonomonas</taxon>
    </lineage>
</organism>
<dbReference type="RefSeq" id="WP_110309739.1">
    <property type="nucleotide sequence ID" value="NZ_QICL01000004.1"/>
</dbReference>
<feature type="transmembrane region" description="Helical" evidence="2">
    <location>
        <begin position="7"/>
        <end position="27"/>
    </location>
</feature>
<accession>A0A2V3PRG3</accession>
<dbReference type="OrthoDB" id="996482at2"/>
<sequence length="193" mass="22637">MKDSNQFLKYFLYFSLVAIGLIVGIAIRHYYHLSVADTINIVDVGTLVVTIFLAVYIPEVLDRKLQIKRDKKDLIEKRIEELQALYRRMNLVVQGEQILKPKDFRVIKNISDISQHKLETIITLLTYSGMHTSFTEDIKNVRKLCQEHKDLVWSEDMEEEGFTYSEDIQDKEELLYNKIDETTCLLIFKISEA</sequence>
<protein>
    <submittedName>
        <fullName evidence="3">Uncharacterized protein</fullName>
    </submittedName>
</protein>
<feature type="transmembrane region" description="Helical" evidence="2">
    <location>
        <begin position="39"/>
        <end position="61"/>
    </location>
</feature>
<comment type="caution">
    <text evidence="3">The sequence shown here is derived from an EMBL/GenBank/DDBJ whole genome shotgun (WGS) entry which is preliminary data.</text>
</comment>
<dbReference type="AlphaFoldDB" id="A0A2V3PRG3"/>
<keyword evidence="2" id="KW-1133">Transmembrane helix</keyword>
<keyword evidence="1" id="KW-0175">Coiled coil</keyword>
<evidence type="ECO:0000256" key="1">
    <source>
        <dbReference type="SAM" id="Coils"/>
    </source>
</evidence>